<dbReference type="EMBL" id="PYGE01000012">
    <property type="protein sequence ID" value="PSL01900.1"/>
    <property type="molecule type" value="Genomic_DNA"/>
</dbReference>
<proteinExistence type="predicted"/>
<evidence type="ECO:0000313" key="3">
    <source>
        <dbReference type="Proteomes" id="UP000243528"/>
    </source>
</evidence>
<name>A0A2P8DXF8_9ACTN</name>
<evidence type="ECO:0000313" key="2">
    <source>
        <dbReference type="EMBL" id="PSL01900.1"/>
    </source>
</evidence>
<feature type="compositionally biased region" description="Basic and acidic residues" evidence="1">
    <location>
        <begin position="22"/>
        <end position="42"/>
    </location>
</feature>
<dbReference type="RefSeq" id="WP_165358704.1">
    <property type="nucleotide sequence ID" value="NZ_PYGE01000012.1"/>
</dbReference>
<gene>
    <name evidence="2" type="ORF">CLV30_112140</name>
</gene>
<keyword evidence="3" id="KW-1185">Reference proteome</keyword>
<dbReference type="Proteomes" id="UP000243528">
    <property type="component" value="Unassembled WGS sequence"/>
</dbReference>
<feature type="compositionally biased region" description="Basic and acidic residues" evidence="1">
    <location>
        <begin position="1"/>
        <end position="11"/>
    </location>
</feature>
<comment type="caution">
    <text evidence="2">The sequence shown here is derived from an EMBL/GenBank/DDBJ whole genome shotgun (WGS) entry which is preliminary data.</text>
</comment>
<feature type="region of interest" description="Disordered" evidence="1">
    <location>
        <begin position="1"/>
        <end position="66"/>
    </location>
</feature>
<dbReference type="AlphaFoldDB" id="A0A2P8DXF8"/>
<evidence type="ECO:0000256" key="1">
    <source>
        <dbReference type="SAM" id="MobiDB-lite"/>
    </source>
</evidence>
<protein>
    <submittedName>
        <fullName evidence="2">Uncharacterized protein</fullName>
    </submittedName>
</protein>
<accession>A0A2P8DXF8</accession>
<organism evidence="2 3">
    <name type="scientific">Haloactinopolyspora alba</name>
    <dbReference type="NCBI Taxonomy" id="648780"/>
    <lineage>
        <taxon>Bacteria</taxon>
        <taxon>Bacillati</taxon>
        <taxon>Actinomycetota</taxon>
        <taxon>Actinomycetes</taxon>
        <taxon>Jiangellales</taxon>
        <taxon>Jiangellaceae</taxon>
        <taxon>Haloactinopolyspora</taxon>
    </lineage>
</organism>
<reference evidence="2 3" key="1">
    <citation type="submission" date="2018-03" db="EMBL/GenBank/DDBJ databases">
        <title>Genomic Encyclopedia of Archaeal and Bacterial Type Strains, Phase II (KMG-II): from individual species to whole genera.</title>
        <authorList>
            <person name="Goeker M."/>
        </authorList>
    </citation>
    <scope>NUCLEOTIDE SEQUENCE [LARGE SCALE GENOMIC DNA]</scope>
    <source>
        <strain evidence="2 3">DSM 45211</strain>
    </source>
</reference>
<sequence length="66" mass="7540">MSESDVSRPRNDSAAAEADLYEQEREISDRANNDVDGDREPVPEDVDPADAHEQQVIVEYDEDDYR</sequence>